<keyword evidence="2" id="KW-1133">Transmembrane helix</keyword>
<feature type="compositionally biased region" description="Basic and acidic residues" evidence="1">
    <location>
        <begin position="71"/>
        <end position="83"/>
    </location>
</feature>
<feature type="transmembrane region" description="Helical" evidence="2">
    <location>
        <begin position="127"/>
        <end position="148"/>
    </location>
</feature>
<keyword evidence="2" id="KW-0812">Transmembrane</keyword>
<keyword evidence="4" id="KW-1185">Reference proteome</keyword>
<name>A0A8H5PLS6_9HYPO</name>
<evidence type="ECO:0000313" key="4">
    <source>
        <dbReference type="Proteomes" id="UP000546213"/>
    </source>
</evidence>
<comment type="caution">
    <text evidence="3">The sequence shown here is derived from an EMBL/GenBank/DDBJ whole genome shotgun (WGS) entry which is preliminary data.</text>
</comment>
<reference evidence="3 4" key="1">
    <citation type="submission" date="2020-05" db="EMBL/GenBank/DDBJ databases">
        <title>Identification and distribution of gene clusters putatively required for synthesis of sphingolipid metabolism inhibitors in phylogenetically diverse species of the filamentous fungus Fusarium.</title>
        <authorList>
            <person name="Kim H.-S."/>
            <person name="Busman M."/>
            <person name="Brown D.W."/>
            <person name="Divon H."/>
            <person name="Uhlig S."/>
            <person name="Proctor R.H."/>
        </authorList>
    </citation>
    <scope>NUCLEOTIDE SEQUENCE [LARGE SCALE GENOMIC DNA]</scope>
    <source>
        <strain evidence="3 4">NRRL 36939</strain>
    </source>
</reference>
<evidence type="ECO:0000313" key="3">
    <source>
        <dbReference type="EMBL" id="KAF5599127.1"/>
    </source>
</evidence>
<proteinExistence type="predicted"/>
<feature type="region of interest" description="Disordered" evidence="1">
    <location>
        <begin position="56"/>
        <end position="93"/>
    </location>
</feature>
<dbReference type="OrthoDB" id="5322539at2759"/>
<keyword evidence="2" id="KW-0472">Membrane</keyword>
<evidence type="ECO:0000256" key="2">
    <source>
        <dbReference type="SAM" id="Phobius"/>
    </source>
</evidence>
<evidence type="ECO:0000256" key="1">
    <source>
        <dbReference type="SAM" id="MobiDB-lite"/>
    </source>
</evidence>
<sequence length="220" mass="24464">MDGKIVNDRQERKLYAYSPVQHQQAFPEPVVSPQPSLGQFPPQAVSPESIARETFPHQSLWIGPQSPNLRDTPDYDRAHDSHRGLMGHAPVNDTYSKVPDVHVVNRPTAGALPESGPLMLRIMKSRWSMIACLVIGVAGAIGHHFLYMHLDGQEAKHQQWWIRLGQLISFIANANSILAAVIAHQQVAWRAVGQKGFSIHAVDALFGATYNIVKLFNREA</sequence>
<dbReference type="Proteomes" id="UP000546213">
    <property type="component" value="Unassembled WGS sequence"/>
</dbReference>
<dbReference type="EMBL" id="JAAOAS010000054">
    <property type="protein sequence ID" value="KAF5599127.1"/>
    <property type="molecule type" value="Genomic_DNA"/>
</dbReference>
<accession>A0A8H5PLS6</accession>
<gene>
    <name evidence="3" type="ORF">FPCIR_2523</name>
</gene>
<feature type="transmembrane region" description="Helical" evidence="2">
    <location>
        <begin position="160"/>
        <end position="183"/>
    </location>
</feature>
<protein>
    <submittedName>
        <fullName evidence="3">Uncharacterized protein</fullName>
    </submittedName>
</protein>
<organism evidence="3 4">
    <name type="scientific">Fusarium pseudocircinatum</name>
    <dbReference type="NCBI Taxonomy" id="56676"/>
    <lineage>
        <taxon>Eukaryota</taxon>
        <taxon>Fungi</taxon>
        <taxon>Dikarya</taxon>
        <taxon>Ascomycota</taxon>
        <taxon>Pezizomycotina</taxon>
        <taxon>Sordariomycetes</taxon>
        <taxon>Hypocreomycetidae</taxon>
        <taxon>Hypocreales</taxon>
        <taxon>Nectriaceae</taxon>
        <taxon>Fusarium</taxon>
        <taxon>Fusarium fujikuroi species complex</taxon>
    </lineage>
</organism>
<dbReference type="AlphaFoldDB" id="A0A8H5PLS6"/>